<keyword evidence="3" id="KW-0624">Polysaccharide degradation</keyword>
<evidence type="ECO:0000256" key="1">
    <source>
        <dbReference type="ARBA" id="ARBA00022801"/>
    </source>
</evidence>
<keyword evidence="1" id="KW-0378">Hydrolase</keyword>
<dbReference type="SMART" id="SM00939">
    <property type="entry name" value="PepX_C"/>
    <property type="match status" value="1"/>
</dbReference>
<name>A0A8H3S2M2_9EURO</name>
<dbReference type="AlphaFoldDB" id="A0A8H3S2M2"/>
<feature type="domain" description="Xaa-Pro dipeptidyl-peptidase C-terminal" evidence="4">
    <location>
        <begin position="318"/>
        <end position="540"/>
    </location>
</feature>
<sequence>MEGTTQEVPGKTPCGVKPFYWKKGIEPREGKRPPLIPNKKEIADGMDITWDVPVTMRDGVRVYVDVFRPEGVTGKLPIIFTFSPYGKHGPKTFDIFPGADVPKEWVSKYAVWESIDPVVWTKKGYAVINGDSRGSWGSEGDLEIFSQQESRDGHDCIEWAGTLPWSNGKVGMIGVSYLSIVQWGIAAQNPPHLAAFVPWEGFTDFYRDYTHHGGIPETKFLHFTQWSCRAGVNLVEDLIANNKAHPLLDDYHRSKCVQDLSNITTPAYVVADWGDHGMHTRGTLNGYIGISSKEKWLEVHGRKKWRYFFEPESVRRQEAFFQKFLKGEASEIDAYPKVRIEIRDRAWVGEFRNEVEWPLSRAKFVKKYIDASAGKLLGEPPRAVTTISYDSDVQDSCAHFFLDFDRETELTGSMRLRLWVSTDLGDDMDIFVQLDKIDREDRVTPYVAFSMIDDGPLGLGWLRVSHRDLDLVKSTVDRPFHKHDRRLLLRSNEVVPIDVEILPTSTLFHPGERLRVKVQGNDSFRHSTPDVVQFHEDSVNKEWVYLRIVTKDTEFDTAIQAYTLNFNE</sequence>
<comment type="caution">
    <text evidence="5">The sequence shown here is derived from an EMBL/GenBank/DDBJ whole genome shotgun (WGS) entry which is preliminary data.</text>
</comment>
<dbReference type="GO" id="GO:0008239">
    <property type="term" value="F:dipeptidyl-peptidase activity"/>
    <property type="evidence" value="ECO:0007669"/>
    <property type="project" value="InterPro"/>
</dbReference>
<accession>A0A8H3S2M2</accession>
<keyword evidence="2" id="KW-0119">Carbohydrate metabolism</keyword>
<gene>
    <name evidence="5" type="ORF">IFM46972_08349</name>
</gene>
<dbReference type="SUPFAM" id="SSF49785">
    <property type="entry name" value="Galactose-binding domain-like"/>
    <property type="match status" value="1"/>
</dbReference>
<dbReference type="InterPro" id="IPR008979">
    <property type="entry name" value="Galactose-bd-like_sf"/>
</dbReference>
<dbReference type="Gene3D" id="3.40.50.1820">
    <property type="entry name" value="alpha/beta hydrolase"/>
    <property type="match status" value="1"/>
</dbReference>
<evidence type="ECO:0000259" key="4">
    <source>
        <dbReference type="SMART" id="SM00939"/>
    </source>
</evidence>
<dbReference type="InterPro" id="IPR005674">
    <property type="entry name" value="CocE/Ser_esterase"/>
</dbReference>
<dbReference type="Pfam" id="PF08530">
    <property type="entry name" value="PepX_C"/>
    <property type="match status" value="1"/>
</dbReference>
<organism evidence="5 6">
    <name type="scientific">Aspergillus udagawae</name>
    <dbReference type="NCBI Taxonomy" id="91492"/>
    <lineage>
        <taxon>Eukaryota</taxon>
        <taxon>Fungi</taxon>
        <taxon>Dikarya</taxon>
        <taxon>Ascomycota</taxon>
        <taxon>Pezizomycotina</taxon>
        <taxon>Eurotiomycetes</taxon>
        <taxon>Eurotiomycetidae</taxon>
        <taxon>Eurotiales</taxon>
        <taxon>Aspergillaceae</taxon>
        <taxon>Aspergillus</taxon>
        <taxon>Aspergillus subgen. Fumigati</taxon>
    </lineage>
</organism>
<dbReference type="Proteomes" id="UP000465221">
    <property type="component" value="Unassembled WGS sequence"/>
</dbReference>
<dbReference type="InterPro" id="IPR050585">
    <property type="entry name" value="Xaa-Pro_dipeptidyl-ppase/CocE"/>
</dbReference>
<dbReference type="GO" id="GO:0000272">
    <property type="term" value="P:polysaccharide catabolic process"/>
    <property type="evidence" value="ECO:0007669"/>
    <property type="project" value="UniProtKB-KW"/>
</dbReference>
<protein>
    <submittedName>
        <fullName evidence="5">Cocaine esterase</fullName>
    </submittedName>
</protein>
<dbReference type="InterPro" id="IPR013736">
    <property type="entry name" value="Xaa-Pro_dipept_C"/>
</dbReference>
<dbReference type="Pfam" id="PF02129">
    <property type="entry name" value="Peptidase_S15"/>
    <property type="match status" value="1"/>
</dbReference>
<dbReference type="InterPro" id="IPR029058">
    <property type="entry name" value="AB_hydrolase_fold"/>
</dbReference>
<dbReference type="Gene3D" id="1.10.3020.20">
    <property type="match status" value="1"/>
</dbReference>
<evidence type="ECO:0000313" key="6">
    <source>
        <dbReference type="Proteomes" id="UP000465221"/>
    </source>
</evidence>
<dbReference type="Gene3D" id="2.60.120.260">
    <property type="entry name" value="Galactose-binding domain-like"/>
    <property type="match status" value="1"/>
</dbReference>
<dbReference type="InterPro" id="IPR000383">
    <property type="entry name" value="Xaa-Pro-like_dom"/>
</dbReference>
<dbReference type="NCBIfam" id="TIGR00976">
    <property type="entry name" value="CocE_NonD"/>
    <property type="match status" value="1"/>
</dbReference>
<evidence type="ECO:0000256" key="2">
    <source>
        <dbReference type="ARBA" id="ARBA00023277"/>
    </source>
</evidence>
<dbReference type="PANTHER" id="PTHR43056">
    <property type="entry name" value="PEPTIDASE S9 PROLYL OLIGOPEPTIDASE"/>
    <property type="match status" value="1"/>
</dbReference>
<reference evidence="5 6" key="1">
    <citation type="submission" date="2020-01" db="EMBL/GenBank/DDBJ databases">
        <title>Draft genome sequence of Aspergillus udagawae IFM 46972.</title>
        <authorList>
            <person name="Takahashi H."/>
            <person name="Yaguchi T."/>
        </authorList>
    </citation>
    <scope>NUCLEOTIDE SEQUENCE [LARGE SCALE GENOMIC DNA]</scope>
    <source>
        <strain evidence="5 6">IFM 46972</strain>
    </source>
</reference>
<evidence type="ECO:0000256" key="3">
    <source>
        <dbReference type="ARBA" id="ARBA00023326"/>
    </source>
</evidence>
<dbReference type="SUPFAM" id="SSF53474">
    <property type="entry name" value="alpha/beta-Hydrolases"/>
    <property type="match status" value="1"/>
</dbReference>
<dbReference type="EMBL" id="BLKC01000070">
    <property type="protein sequence ID" value="GFF47641.1"/>
    <property type="molecule type" value="Genomic_DNA"/>
</dbReference>
<dbReference type="PANTHER" id="PTHR43056:SF10">
    <property type="entry name" value="COCE_NOND FAMILY, PUTATIVE (AFU_ORTHOLOGUE AFUA_7G00600)-RELATED"/>
    <property type="match status" value="1"/>
</dbReference>
<proteinExistence type="predicted"/>
<evidence type="ECO:0000313" key="5">
    <source>
        <dbReference type="EMBL" id="GFF47641.1"/>
    </source>
</evidence>